<feature type="signal peptide" evidence="1">
    <location>
        <begin position="1"/>
        <end position="23"/>
    </location>
</feature>
<evidence type="ECO:0008006" key="4">
    <source>
        <dbReference type="Google" id="ProtNLM"/>
    </source>
</evidence>
<organism evidence="2 3">
    <name type="scientific">Pleurodeles waltl</name>
    <name type="common">Iberian ribbed newt</name>
    <dbReference type="NCBI Taxonomy" id="8319"/>
    <lineage>
        <taxon>Eukaryota</taxon>
        <taxon>Metazoa</taxon>
        <taxon>Chordata</taxon>
        <taxon>Craniata</taxon>
        <taxon>Vertebrata</taxon>
        <taxon>Euteleostomi</taxon>
        <taxon>Amphibia</taxon>
        <taxon>Batrachia</taxon>
        <taxon>Caudata</taxon>
        <taxon>Salamandroidea</taxon>
        <taxon>Salamandridae</taxon>
        <taxon>Pleurodelinae</taxon>
        <taxon>Pleurodeles</taxon>
    </lineage>
</organism>
<evidence type="ECO:0000256" key="1">
    <source>
        <dbReference type="SAM" id="SignalP"/>
    </source>
</evidence>
<protein>
    <recommendedName>
        <fullName evidence="4">Secreted protein</fullName>
    </recommendedName>
</protein>
<sequence length="97" mass="10890">MRRGRLRLFWALPGLNLIPTAVCRHQFRWLFSPPGRVLQPRRGPRSERVTCSLNGGFPLFTGASCTVTDVSGPPYVTGEHRDTAAGVRAHRNRYISD</sequence>
<reference evidence="2" key="1">
    <citation type="journal article" date="2022" name="bioRxiv">
        <title>Sequencing and chromosome-scale assembly of the giantPleurodeles waltlgenome.</title>
        <authorList>
            <person name="Brown T."/>
            <person name="Elewa A."/>
            <person name="Iarovenko S."/>
            <person name="Subramanian E."/>
            <person name="Araus A.J."/>
            <person name="Petzold A."/>
            <person name="Susuki M."/>
            <person name="Suzuki K.-i.T."/>
            <person name="Hayashi T."/>
            <person name="Toyoda A."/>
            <person name="Oliveira C."/>
            <person name="Osipova E."/>
            <person name="Leigh N.D."/>
            <person name="Simon A."/>
            <person name="Yun M.H."/>
        </authorList>
    </citation>
    <scope>NUCLEOTIDE SEQUENCE</scope>
    <source>
        <strain evidence="2">20211129_DDA</strain>
        <tissue evidence="2">Liver</tissue>
    </source>
</reference>
<feature type="chain" id="PRO_5043350253" description="Secreted protein" evidence="1">
    <location>
        <begin position="24"/>
        <end position="97"/>
    </location>
</feature>
<proteinExistence type="predicted"/>
<keyword evidence="1" id="KW-0732">Signal</keyword>
<dbReference type="EMBL" id="JANPWB010000005">
    <property type="protein sequence ID" value="KAJ1184732.1"/>
    <property type="molecule type" value="Genomic_DNA"/>
</dbReference>
<gene>
    <name evidence="2" type="ORF">NDU88_001535</name>
</gene>
<dbReference type="Proteomes" id="UP001066276">
    <property type="component" value="Chromosome 3_1"/>
</dbReference>
<evidence type="ECO:0000313" key="3">
    <source>
        <dbReference type="Proteomes" id="UP001066276"/>
    </source>
</evidence>
<name>A0AAV7U6Q9_PLEWA</name>
<keyword evidence="3" id="KW-1185">Reference proteome</keyword>
<accession>A0AAV7U6Q9</accession>
<evidence type="ECO:0000313" key="2">
    <source>
        <dbReference type="EMBL" id="KAJ1184732.1"/>
    </source>
</evidence>
<dbReference type="AlphaFoldDB" id="A0AAV7U6Q9"/>
<comment type="caution">
    <text evidence="2">The sequence shown here is derived from an EMBL/GenBank/DDBJ whole genome shotgun (WGS) entry which is preliminary data.</text>
</comment>